<keyword evidence="2" id="KW-0812">Transmembrane</keyword>
<dbReference type="EMBL" id="JAGPXC010000007">
    <property type="protein sequence ID" value="KAH6648645.1"/>
    <property type="molecule type" value="Genomic_DNA"/>
</dbReference>
<reference evidence="3" key="1">
    <citation type="journal article" date="2021" name="Nat. Commun.">
        <title>Genetic determinants of endophytism in the Arabidopsis root mycobiome.</title>
        <authorList>
            <person name="Mesny F."/>
            <person name="Miyauchi S."/>
            <person name="Thiergart T."/>
            <person name="Pickel B."/>
            <person name="Atanasova L."/>
            <person name="Karlsson M."/>
            <person name="Huettel B."/>
            <person name="Barry K.W."/>
            <person name="Haridas S."/>
            <person name="Chen C."/>
            <person name="Bauer D."/>
            <person name="Andreopoulos W."/>
            <person name="Pangilinan J."/>
            <person name="LaButti K."/>
            <person name="Riley R."/>
            <person name="Lipzen A."/>
            <person name="Clum A."/>
            <person name="Drula E."/>
            <person name="Henrissat B."/>
            <person name="Kohler A."/>
            <person name="Grigoriev I.V."/>
            <person name="Martin F.M."/>
            <person name="Hacquard S."/>
        </authorList>
    </citation>
    <scope>NUCLEOTIDE SEQUENCE</scope>
    <source>
        <strain evidence="3">MPI-SDFR-AT-0073</strain>
    </source>
</reference>
<evidence type="ECO:0000313" key="4">
    <source>
        <dbReference type="Proteomes" id="UP000758603"/>
    </source>
</evidence>
<name>A0A9P8UET0_9PEZI</name>
<keyword evidence="4" id="KW-1185">Reference proteome</keyword>
<evidence type="ECO:0000313" key="3">
    <source>
        <dbReference type="EMBL" id="KAH6648645.1"/>
    </source>
</evidence>
<gene>
    <name evidence="3" type="ORF">BKA67DRAFT_648651</name>
</gene>
<feature type="transmembrane region" description="Helical" evidence="2">
    <location>
        <begin position="17"/>
        <end position="43"/>
    </location>
</feature>
<dbReference type="AlphaFoldDB" id="A0A9P8UET0"/>
<sequence>MADLGSNSTNAGDFSGALITGIVVSIVLVTLIGGLILLAALYWRNVARKISPNKFETPHSEKSWPNPPGQSLDWDNPSIKSSPASSRSGSIRQNDPVICKEMKPVSPDRVPTVVFERPFLATKLQTQHPAQDTRRAN</sequence>
<feature type="compositionally biased region" description="Low complexity" evidence="1">
    <location>
        <begin position="78"/>
        <end position="90"/>
    </location>
</feature>
<proteinExistence type="predicted"/>
<evidence type="ECO:0000256" key="2">
    <source>
        <dbReference type="SAM" id="Phobius"/>
    </source>
</evidence>
<dbReference type="OrthoDB" id="4748247at2759"/>
<dbReference type="Proteomes" id="UP000758603">
    <property type="component" value="Unassembled WGS sequence"/>
</dbReference>
<dbReference type="RefSeq" id="XP_045955152.1">
    <property type="nucleotide sequence ID" value="XM_046105992.1"/>
</dbReference>
<evidence type="ECO:0000256" key="1">
    <source>
        <dbReference type="SAM" id="MobiDB-lite"/>
    </source>
</evidence>
<protein>
    <submittedName>
        <fullName evidence="3">Uncharacterized protein</fullName>
    </submittedName>
</protein>
<keyword evidence="2" id="KW-0472">Membrane</keyword>
<comment type="caution">
    <text evidence="3">The sequence shown here is derived from an EMBL/GenBank/DDBJ whole genome shotgun (WGS) entry which is preliminary data.</text>
</comment>
<feature type="region of interest" description="Disordered" evidence="1">
    <location>
        <begin position="54"/>
        <end position="103"/>
    </location>
</feature>
<dbReference type="GeneID" id="70134883"/>
<keyword evidence="2" id="KW-1133">Transmembrane helix</keyword>
<organism evidence="3 4">
    <name type="scientific">Truncatella angustata</name>
    <dbReference type="NCBI Taxonomy" id="152316"/>
    <lineage>
        <taxon>Eukaryota</taxon>
        <taxon>Fungi</taxon>
        <taxon>Dikarya</taxon>
        <taxon>Ascomycota</taxon>
        <taxon>Pezizomycotina</taxon>
        <taxon>Sordariomycetes</taxon>
        <taxon>Xylariomycetidae</taxon>
        <taxon>Amphisphaeriales</taxon>
        <taxon>Sporocadaceae</taxon>
        <taxon>Truncatella</taxon>
    </lineage>
</organism>
<accession>A0A9P8UET0</accession>